<dbReference type="AlphaFoldDB" id="A0AA35YDD7"/>
<organism evidence="1 2">
    <name type="scientific">Lactuca saligna</name>
    <name type="common">Willowleaf lettuce</name>
    <dbReference type="NCBI Taxonomy" id="75948"/>
    <lineage>
        <taxon>Eukaryota</taxon>
        <taxon>Viridiplantae</taxon>
        <taxon>Streptophyta</taxon>
        <taxon>Embryophyta</taxon>
        <taxon>Tracheophyta</taxon>
        <taxon>Spermatophyta</taxon>
        <taxon>Magnoliopsida</taxon>
        <taxon>eudicotyledons</taxon>
        <taxon>Gunneridae</taxon>
        <taxon>Pentapetalae</taxon>
        <taxon>asterids</taxon>
        <taxon>campanulids</taxon>
        <taxon>Asterales</taxon>
        <taxon>Asteraceae</taxon>
        <taxon>Cichorioideae</taxon>
        <taxon>Cichorieae</taxon>
        <taxon>Lactucinae</taxon>
        <taxon>Lactuca</taxon>
    </lineage>
</organism>
<reference evidence="1" key="1">
    <citation type="submission" date="2023-04" db="EMBL/GenBank/DDBJ databases">
        <authorList>
            <person name="Vijverberg K."/>
            <person name="Xiong W."/>
            <person name="Schranz E."/>
        </authorList>
    </citation>
    <scope>NUCLEOTIDE SEQUENCE</scope>
</reference>
<proteinExistence type="predicted"/>
<protein>
    <submittedName>
        <fullName evidence="1">Uncharacterized protein</fullName>
    </submittedName>
</protein>
<keyword evidence="2" id="KW-1185">Reference proteome</keyword>
<gene>
    <name evidence="1" type="ORF">LSALG_LOCUS9736</name>
</gene>
<dbReference type="EMBL" id="OX465077">
    <property type="protein sequence ID" value="CAI9269356.1"/>
    <property type="molecule type" value="Genomic_DNA"/>
</dbReference>
<dbReference type="Proteomes" id="UP001177003">
    <property type="component" value="Chromosome 1"/>
</dbReference>
<name>A0AA35YDD7_LACSI</name>
<evidence type="ECO:0000313" key="1">
    <source>
        <dbReference type="EMBL" id="CAI9269356.1"/>
    </source>
</evidence>
<accession>A0AA35YDD7</accession>
<evidence type="ECO:0000313" key="2">
    <source>
        <dbReference type="Proteomes" id="UP001177003"/>
    </source>
</evidence>
<sequence>MLHDISASSEILQAYRSFPLSGFHPLTVDMRKVLEEADKPKKGGKNKGTKTVLEVPNQTEVRNEEDVSFQPKVSEMATTIPEVSTTIPTLVPIHEDFFQSSFVPSPTDTTSTPITIASCPPVSLGVSQV</sequence>